<comment type="caution">
    <text evidence="2">The sequence shown here is derived from an EMBL/GenBank/DDBJ whole genome shotgun (WGS) entry which is preliminary data.</text>
</comment>
<proteinExistence type="predicted"/>
<protein>
    <submittedName>
        <fullName evidence="2">Uncharacterized protein</fullName>
    </submittedName>
</protein>
<keyword evidence="3" id="KW-1185">Reference proteome</keyword>
<feature type="region of interest" description="Disordered" evidence="1">
    <location>
        <begin position="31"/>
        <end position="50"/>
    </location>
</feature>
<dbReference type="Proteomes" id="UP000318380">
    <property type="component" value="Unassembled WGS sequence"/>
</dbReference>
<gene>
    <name evidence="2" type="ORF">FB561_5192</name>
</gene>
<organism evidence="2 3">
    <name type="scientific">Kribbella amoyensis</name>
    <dbReference type="NCBI Taxonomy" id="996641"/>
    <lineage>
        <taxon>Bacteria</taxon>
        <taxon>Bacillati</taxon>
        <taxon>Actinomycetota</taxon>
        <taxon>Actinomycetes</taxon>
        <taxon>Propionibacteriales</taxon>
        <taxon>Kribbellaceae</taxon>
        <taxon>Kribbella</taxon>
    </lineage>
</organism>
<accession>A0A561BYN9</accession>
<feature type="compositionally biased region" description="Basic and acidic residues" evidence="1">
    <location>
        <begin position="38"/>
        <end position="50"/>
    </location>
</feature>
<evidence type="ECO:0000313" key="3">
    <source>
        <dbReference type="Proteomes" id="UP000318380"/>
    </source>
</evidence>
<evidence type="ECO:0000313" key="2">
    <source>
        <dbReference type="EMBL" id="TWD84020.1"/>
    </source>
</evidence>
<dbReference type="EMBL" id="VIVK01000001">
    <property type="protein sequence ID" value="TWD84020.1"/>
    <property type="molecule type" value="Genomic_DNA"/>
</dbReference>
<evidence type="ECO:0000256" key="1">
    <source>
        <dbReference type="SAM" id="MobiDB-lite"/>
    </source>
</evidence>
<dbReference type="AlphaFoldDB" id="A0A561BYN9"/>
<name>A0A561BYN9_9ACTN</name>
<reference evidence="2 3" key="1">
    <citation type="submission" date="2019-06" db="EMBL/GenBank/DDBJ databases">
        <title>Sequencing the genomes of 1000 actinobacteria strains.</title>
        <authorList>
            <person name="Klenk H.-P."/>
        </authorList>
    </citation>
    <scope>NUCLEOTIDE SEQUENCE [LARGE SCALE GENOMIC DNA]</scope>
    <source>
        <strain evidence="2 3">DSM 24683</strain>
    </source>
</reference>
<sequence length="50" mass="5332">MVMQPGPTSSSRSFTAVLLPFEPLPFELKNLDGLDGDSIQHDRGSPDSSG</sequence>